<feature type="repeat" description="TPR" evidence="1">
    <location>
        <begin position="268"/>
        <end position="301"/>
    </location>
</feature>
<evidence type="ECO:0000256" key="1">
    <source>
        <dbReference type="PROSITE-ProRule" id="PRU00339"/>
    </source>
</evidence>
<dbReference type="Proteomes" id="UP000294814">
    <property type="component" value="Unassembled WGS sequence"/>
</dbReference>
<evidence type="ECO:0000313" key="2">
    <source>
        <dbReference type="EMBL" id="TDE44962.1"/>
    </source>
</evidence>
<accession>A0A4R5FA26</accession>
<organism evidence="2 3">
    <name type="scientific">Flavobacterium rhamnosiphilum</name>
    <dbReference type="NCBI Taxonomy" id="2541724"/>
    <lineage>
        <taxon>Bacteria</taxon>
        <taxon>Pseudomonadati</taxon>
        <taxon>Bacteroidota</taxon>
        <taxon>Flavobacteriia</taxon>
        <taxon>Flavobacteriales</taxon>
        <taxon>Flavobacteriaceae</taxon>
        <taxon>Flavobacterium</taxon>
    </lineage>
</organism>
<dbReference type="SMART" id="SM00028">
    <property type="entry name" value="TPR"/>
    <property type="match status" value="1"/>
</dbReference>
<dbReference type="Pfam" id="PF13181">
    <property type="entry name" value="TPR_8"/>
    <property type="match status" value="1"/>
</dbReference>
<dbReference type="InterPro" id="IPR019734">
    <property type="entry name" value="TPR_rpt"/>
</dbReference>
<dbReference type="OrthoDB" id="1149028at2"/>
<dbReference type="PROSITE" id="PS50293">
    <property type="entry name" value="TPR_REGION"/>
    <property type="match status" value="1"/>
</dbReference>
<proteinExistence type="predicted"/>
<gene>
    <name evidence="2" type="ORF">E0I26_07430</name>
</gene>
<keyword evidence="1" id="KW-0802">TPR repeat</keyword>
<dbReference type="AlphaFoldDB" id="A0A4R5FA26"/>
<name>A0A4R5FA26_9FLAO</name>
<reference evidence="2 3" key="1">
    <citation type="submission" date="2019-03" db="EMBL/GenBank/DDBJ databases">
        <title>Novel species of Flavobacterium.</title>
        <authorList>
            <person name="Liu Q."/>
            <person name="Xin Y.-H."/>
        </authorList>
    </citation>
    <scope>NUCLEOTIDE SEQUENCE [LARGE SCALE GENOMIC DNA]</scope>
    <source>
        <strain evidence="2 3">LB3P52</strain>
    </source>
</reference>
<dbReference type="EMBL" id="SMLG01000004">
    <property type="protein sequence ID" value="TDE44962.1"/>
    <property type="molecule type" value="Genomic_DNA"/>
</dbReference>
<dbReference type="PROSITE" id="PS50005">
    <property type="entry name" value="TPR"/>
    <property type="match status" value="1"/>
</dbReference>
<evidence type="ECO:0000313" key="3">
    <source>
        <dbReference type="Proteomes" id="UP000294814"/>
    </source>
</evidence>
<keyword evidence="3" id="KW-1185">Reference proteome</keyword>
<dbReference type="Gene3D" id="1.25.40.10">
    <property type="entry name" value="Tetratricopeptide repeat domain"/>
    <property type="match status" value="1"/>
</dbReference>
<sequence length="391" mass="44513">MKIIFYFGQILLNKINHLIIRKTLTNLQPLPNQNLRNMKKKYLVRLLLFFISVSAAAQKDQIKAAQNELNNGNPQAALSTLKACEYLITNAKDQDRSDFFNLKGKAFTGLANKNIETAKNLSLAVSAYEELIASEVDSGNLKYAVQAKTAIKEIKDNLEKSANEDSNVNKYADCANKMYYLYQMDKKDTLKLYYAASNFMNAKEYDSALKNFEELKSLNFTGKGIQYFATNKKSKIEELFASANHRDSNIKAGTHEIPRNVMAPSKKIDVYRSLAQIYTEKGNTDNAENYYKKIIDLNPKYIDAYINMAYLKLDKRKALTDEISNLGTSAKDMKIYEELKAKKDLVIKSAVSYLEKGNTIEPKNIEISKMLLNLYRALDMTNEYNALKAKI</sequence>
<protein>
    <submittedName>
        <fullName evidence="2">Tetratricopeptide repeat protein</fullName>
    </submittedName>
</protein>
<comment type="caution">
    <text evidence="2">The sequence shown here is derived from an EMBL/GenBank/DDBJ whole genome shotgun (WGS) entry which is preliminary data.</text>
</comment>
<dbReference type="SUPFAM" id="SSF48452">
    <property type="entry name" value="TPR-like"/>
    <property type="match status" value="1"/>
</dbReference>
<dbReference type="InterPro" id="IPR011990">
    <property type="entry name" value="TPR-like_helical_dom_sf"/>
</dbReference>